<feature type="region of interest" description="Disordered" evidence="1">
    <location>
        <begin position="628"/>
        <end position="654"/>
    </location>
</feature>
<dbReference type="EMBL" id="JBBNAG010000004">
    <property type="protein sequence ID" value="KAK9140692.1"/>
    <property type="molecule type" value="Genomic_DNA"/>
</dbReference>
<gene>
    <name evidence="2" type="ORF">Scep_010373</name>
</gene>
<proteinExistence type="predicted"/>
<name>A0AAP0PE19_9MAGN</name>
<sequence>MDYMDIDLVMEVPDTPDRLVSSQNGTSGGEIEEVFKSSAARNSQMRNLVDKGVYRRVRDDRGKLSIREVNNGQSPYYCGGNGFPHDIRQKNDCVVDVNGDSPSIAVNANVCRTMMTEKVSSGSRLIEKVSTGNDRVKLDNDSSIVVDVLSSGEKNQGKLNDFVSSKKIPSKPLYSLSSRNLSKKLMLHGDKSSDLGDNYGDVIHGGSDFSCDTKQTPEKSFSRSLQYVASPRINGQKKLVRNGLISPSNIAKASHSIQNNVSNSVNGNHGPNKADMIQRMKGKGVIDAFSPAKDYELESRSIDITKGKGVMEASDLANMCEVDRTKGKGIMVDLIPPKDHEEKTKILHTSSRSLLSPVEEVGRNGEALSHLKEVGGWRSTRNRSKIMPSMLSNELGNLSREKDNDSHLLHKNRVGINSNVRGRNIGSKSEDLKGRNLSSCPVQASSSSMPDSTQPNGRENGRMKLPKRQRKRMSGQSNYGESSSCSVLDDSEVTVLWSSDVSDMGCPRGSDNHGHDISASVIDINELSPEVLVRSHNTRQMANNDSNNRTKQVEADEMLAREIQEQFYNELEGVSSGEIDANIAWALQQEENARRSSLNRRHHVDSRDSSMAHLYRQYPSQYLHSSLVRSTNRANRSRGRTSRRMAQPRNGVRDQYTDLPSFERIQFPPTMDVDMIRRRGFYVMS</sequence>
<reference evidence="2 3" key="1">
    <citation type="submission" date="2024-01" db="EMBL/GenBank/DDBJ databases">
        <title>Genome assemblies of Stephania.</title>
        <authorList>
            <person name="Yang L."/>
        </authorList>
    </citation>
    <scope>NUCLEOTIDE SEQUENCE [LARGE SCALE GENOMIC DNA]</scope>
    <source>
        <strain evidence="2">JXDWG</strain>
        <tissue evidence="2">Leaf</tissue>
    </source>
</reference>
<feature type="compositionally biased region" description="Basic and acidic residues" evidence="1">
    <location>
        <begin position="399"/>
        <end position="408"/>
    </location>
</feature>
<evidence type="ECO:0000256" key="1">
    <source>
        <dbReference type="SAM" id="MobiDB-lite"/>
    </source>
</evidence>
<feature type="region of interest" description="Disordered" evidence="1">
    <location>
        <begin position="396"/>
        <end position="485"/>
    </location>
</feature>
<dbReference type="AlphaFoldDB" id="A0AAP0PE19"/>
<evidence type="ECO:0000313" key="3">
    <source>
        <dbReference type="Proteomes" id="UP001419268"/>
    </source>
</evidence>
<accession>A0AAP0PE19</accession>
<protein>
    <submittedName>
        <fullName evidence="2">Uncharacterized protein</fullName>
    </submittedName>
</protein>
<comment type="caution">
    <text evidence="2">The sequence shown here is derived from an EMBL/GenBank/DDBJ whole genome shotgun (WGS) entry which is preliminary data.</text>
</comment>
<dbReference type="Proteomes" id="UP001419268">
    <property type="component" value="Unassembled WGS sequence"/>
</dbReference>
<feature type="compositionally biased region" description="Polar residues" evidence="1">
    <location>
        <begin position="436"/>
        <end position="457"/>
    </location>
</feature>
<organism evidence="2 3">
    <name type="scientific">Stephania cephalantha</name>
    <dbReference type="NCBI Taxonomy" id="152367"/>
    <lineage>
        <taxon>Eukaryota</taxon>
        <taxon>Viridiplantae</taxon>
        <taxon>Streptophyta</taxon>
        <taxon>Embryophyta</taxon>
        <taxon>Tracheophyta</taxon>
        <taxon>Spermatophyta</taxon>
        <taxon>Magnoliopsida</taxon>
        <taxon>Ranunculales</taxon>
        <taxon>Menispermaceae</taxon>
        <taxon>Menispermoideae</taxon>
        <taxon>Cissampelideae</taxon>
        <taxon>Stephania</taxon>
    </lineage>
</organism>
<feature type="compositionally biased region" description="Basic residues" evidence="1">
    <location>
        <begin position="464"/>
        <end position="473"/>
    </location>
</feature>
<keyword evidence="3" id="KW-1185">Reference proteome</keyword>
<feature type="compositionally biased region" description="Polar residues" evidence="1">
    <location>
        <begin position="474"/>
        <end position="485"/>
    </location>
</feature>
<evidence type="ECO:0000313" key="2">
    <source>
        <dbReference type="EMBL" id="KAK9140692.1"/>
    </source>
</evidence>